<dbReference type="EMBL" id="CM047748">
    <property type="protein sequence ID" value="KAJ0013938.1"/>
    <property type="molecule type" value="Genomic_DNA"/>
</dbReference>
<gene>
    <name evidence="1" type="ORF">Pint_21425</name>
</gene>
<keyword evidence="2" id="KW-1185">Reference proteome</keyword>
<evidence type="ECO:0000313" key="2">
    <source>
        <dbReference type="Proteomes" id="UP001163603"/>
    </source>
</evidence>
<protein>
    <submittedName>
        <fullName evidence="1">Uncharacterized protein</fullName>
    </submittedName>
</protein>
<sequence>MERGSVSRENGVLKLVYPGGFVELHEKPITAAEVMKRNPRHCVTRPDVFKFPWVVVKPESVLKPGRVFYVVPNHTLRRLMQVKGGGSRNQAFPGDSSPRLKVTSRMESWKDEKNARQQGHDRMYTEQESSDISGEITYLHRLLKKGNPVASENKVNTSYEDWSEDFSGSNFLVGPDEKYMNKFYRKQSLTFESFFDLKTKQDSDDDSPKKQNKNHQQKQENRQVHLSLQEKSFFSVKYDSRNDKVHDLLPKYDSRLELNSSQPIAKLKSCLKKHNNIPTRRDFRVRFALDEDDHKKLGLEFQRLSTE</sequence>
<name>A0ACC0XCC8_9ROSI</name>
<reference evidence="2" key="1">
    <citation type="journal article" date="2023" name="G3 (Bethesda)">
        <title>Genome assembly and association tests identify interacting loci associated with vigor, precocity, and sex in interspecific pistachio rootstocks.</title>
        <authorList>
            <person name="Palmer W."/>
            <person name="Jacygrad E."/>
            <person name="Sagayaradj S."/>
            <person name="Cavanaugh K."/>
            <person name="Han R."/>
            <person name="Bertier L."/>
            <person name="Beede B."/>
            <person name="Kafkas S."/>
            <person name="Golino D."/>
            <person name="Preece J."/>
            <person name="Michelmore R."/>
        </authorList>
    </citation>
    <scope>NUCLEOTIDE SEQUENCE [LARGE SCALE GENOMIC DNA]</scope>
</reference>
<proteinExistence type="predicted"/>
<accession>A0ACC0XCC8</accession>
<dbReference type="Proteomes" id="UP001163603">
    <property type="component" value="Chromosome 13"/>
</dbReference>
<organism evidence="1 2">
    <name type="scientific">Pistacia integerrima</name>
    <dbReference type="NCBI Taxonomy" id="434235"/>
    <lineage>
        <taxon>Eukaryota</taxon>
        <taxon>Viridiplantae</taxon>
        <taxon>Streptophyta</taxon>
        <taxon>Embryophyta</taxon>
        <taxon>Tracheophyta</taxon>
        <taxon>Spermatophyta</taxon>
        <taxon>Magnoliopsida</taxon>
        <taxon>eudicotyledons</taxon>
        <taxon>Gunneridae</taxon>
        <taxon>Pentapetalae</taxon>
        <taxon>rosids</taxon>
        <taxon>malvids</taxon>
        <taxon>Sapindales</taxon>
        <taxon>Anacardiaceae</taxon>
        <taxon>Pistacia</taxon>
    </lineage>
</organism>
<evidence type="ECO:0000313" key="1">
    <source>
        <dbReference type="EMBL" id="KAJ0013938.1"/>
    </source>
</evidence>
<comment type="caution">
    <text evidence="1">The sequence shown here is derived from an EMBL/GenBank/DDBJ whole genome shotgun (WGS) entry which is preliminary data.</text>
</comment>